<dbReference type="Gene3D" id="2.40.37.10">
    <property type="entry name" value="Lyase, Ornithine Decarboxylase, Chain A, domain 1"/>
    <property type="match status" value="1"/>
</dbReference>
<keyword evidence="2" id="KW-1185">Reference proteome</keyword>
<organism evidence="1 2">
    <name type="scientific">Candidatus Frankia alpina</name>
    <dbReference type="NCBI Taxonomy" id="2699483"/>
    <lineage>
        <taxon>Bacteria</taxon>
        <taxon>Bacillati</taxon>
        <taxon>Actinomycetota</taxon>
        <taxon>Actinomycetes</taxon>
        <taxon>Frankiales</taxon>
        <taxon>Frankiaceae</taxon>
        <taxon>Frankia</taxon>
    </lineage>
</organism>
<reference evidence="1 2" key="1">
    <citation type="submission" date="2019-04" db="EMBL/GenBank/DDBJ databases">
        <title>Draft genome sequences for three unisolated Alnus-infective Frankia Sp+ strains, AgTrS, AiOr and AvVan, the first sequenced Frankia strains able to sporulate in-planta.</title>
        <authorList>
            <person name="Bethencourt L."/>
            <person name="Vautrin F."/>
            <person name="Taib N."/>
            <person name="Dubost A."/>
            <person name="Castro-Garcia L."/>
            <person name="Imbaud O."/>
            <person name="Abrouk D."/>
            <person name="Fournier P."/>
            <person name="Briolay J."/>
            <person name="Nguyen A."/>
            <person name="Normand P."/>
            <person name="Fernandez M.P."/>
            <person name="Brochier-Armanet C."/>
            <person name="Herrera-Belaroussi A."/>
        </authorList>
    </citation>
    <scope>NUCLEOTIDE SEQUENCE [LARGE SCALE GENOMIC DNA]</scope>
    <source>
        <strain evidence="1 2">AvVan</strain>
    </source>
</reference>
<proteinExistence type="predicted"/>
<dbReference type="EMBL" id="SSXH01000335">
    <property type="protein sequence ID" value="THJ74040.1"/>
    <property type="molecule type" value="Genomic_DNA"/>
</dbReference>
<feature type="non-terminal residue" evidence="1">
    <location>
        <position position="1"/>
    </location>
</feature>
<evidence type="ECO:0000313" key="2">
    <source>
        <dbReference type="Proteomes" id="UP000305282"/>
    </source>
</evidence>
<comment type="caution">
    <text evidence="1">The sequence shown here is derived from an EMBL/GenBank/DDBJ whole genome shotgun (WGS) entry which is preliminary data.</text>
</comment>
<dbReference type="GO" id="GO:0003824">
    <property type="term" value="F:catalytic activity"/>
    <property type="evidence" value="ECO:0007669"/>
    <property type="project" value="InterPro"/>
</dbReference>
<dbReference type="AlphaFoldDB" id="A0A4S5EPX0"/>
<dbReference type="Proteomes" id="UP000305282">
    <property type="component" value="Unassembled WGS sequence"/>
</dbReference>
<protein>
    <submittedName>
        <fullName evidence="1">Ornithine decarboxylase</fullName>
    </submittedName>
</protein>
<evidence type="ECO:0000313" key="1">
    <source>
        <dbReference type="EMBL" id="THJ74040.1"/>
    </source>
</evidence>
<accession>A0A4S5EPX0</accession>
<name>A0A4S5EPX0_9ACTN</name>
<dbReference type="InterPro" id="IPR009006">
    <property type="entry name" value="Ala_racemase/Decarboxylase_C"/>
</dbReference>
<sequence>QLSAREPYRLPRSLTAGDRLAIWSTGAYNSTLAAIAFNGLPALTQHVLTAGTP</sequence>
<gene>
    <name evidence="1" type="ORF">E7Y31_13870</name>
</gene>
<dbReference type="SUPFAM" id="SSF50621">
    <property type="entry name" value="Alanine racemase C-terminal domain-like"/>
    <property type="match status" value="1"/>
</dbReference>